<accession>A0A843TUH8</accession>
<feature type="non-terminal residue" evidence="9">
    <location>
        <position position="1"/>
    </location>
</feature>
<dbReference type="PANTHER" id="PTHR14865">
    <property type="entry name" value="CST COMPLEX SUBUNIT CTC1"/>
    <property type="match status" value="1"/>
</dbReference>
<dbReference type="InterPro" id="IPR042617">
    <property type="entry name" value="CTC1-like"/>
</dbReference>
<evidence type="ECO:0000256" key="2">
    <source>
        <dbReference type="ARBA" id="ARBA00004574"/>
    </source>
</evidence>
<evidence type="ECO:0000256" key="3">
    <source>
        <dbReference type="ARBA" id="ARBA00006332"/>
    </source>
</evidence>
<evidence type="ECO:0000313" key="10">
    <source>
        <dbReference type="Proteomes" id="UP000652761"/>
    </source>
</evidence>
<keyword evidence="6" id="KW-0779">Telomere</keyword>
<dbReference type="AlphaFoldDB" id="A0A843TUH8"/>
<gene>
    <name evidence="9" type="ORF">Taro_007222</name>
</gene>
<feature type="non-terminal residue" evidence="9">
    <location>
        <position position="283"/>
    </location>
</feature>
<dbReference type="OrthoDB" id="2314520at2759"/>
<comment type="similarity">
    <text evidence="3">Belongs to the CTC1 family.</text>
</comment>
<dbReference type="Proteomes" id="UP000652761">
    <property type="component" value="Unassembled WGS sequence"/>
</dbReference>
<keyword evidence="5" id="KW-0158">Chromosome</keyword>
<proteinExistence type="inferred from homology"/>
<protein>
    <recommendedName>
        <fullName evidence="4">CST complex subunit CTC1</fullName>
    </recommendedName>
</protein>
<evidence type="ECO:0000256" key="5">
    <source>
        <dbReference type="ARBA" id="ARBA00022454"/>
    </source>
</evidence>
<dbReference type="GO" id="GO:0045740">
    <property type="term" value="P:positive regulation of DNA replication"/>
    <property type="evidence" value="ECO:0007669"/>
    <property type="project" value="TreeGrafter"/>
</dbReference>
<reference evidence="9" key="1">
    <citation type="submission" date="2017-07" db="EMBL/GenBank/DDBJ databases">
        <title>Taro Niue Genome Assembly and Annotation.</title>
        <authorList>
            <person name="Atibalentja N."/>
            <person name="Keating K."/>
            <person name="Fields C.J."/>
        </authorList>
    </citation>
    <scope>NUCLEOTIDE SEQUENCE</scope>
    <source>
        <strain evidence="9">Niue_2</strain>
        <tissue evidence="9">Leaf</tissue>
    </source>
</reference>
<evidence type="ECO:0000256" key="4">
    <source>
        <dbReference type="ARBA" id="ARBA00016175"/>
    </source>
</evidence>
<dbReference type="GO" id="GO:0042162">
    <property type="term" value="F:telomeric DNA binding"/>
    <property type="evidence" value="ECO:0007669"/>
    <property type="project" value="TreeGrafter"/>
</dbReference>
<comment type="subcellular location">
    <subcellularLocation>
        <location evidence="2">Chromosome</location>
        <location evidence="2">Telomere</location>
    </subcellularLocation>
    <subcellularLocation>
        <location evidence="1">Nucleus</location>
    </subcellularLocation>
</comment>
<evidence type="ECO:0000256" key="1">
    <source>
        <dbReference type="ARBA" id="ARBA00004123"/>
    </source>
</evidence>
<evidence type="ECO:0000256" key="8">
    <source>
        <dbReference type="ARBA" id="ARBA00023242"/>
    </source>
</evidence>
<dbReference type="GO" id="GO:1990879">
    <property type="term" value="C:CST complex"/>
    <property type="evidence" value="ECO:0007669"/>
    <property type="project" value="TreeGrafter"/>
</dbReference>
<sequence>NLRCLKTPFPPVSRDDDTVSGSGDFHLLLVTHKFLHVQNLPGQSNVLNKSSAFAEAICLPYKLILLGKYQDIQSPEVSEQLGCADHIPCLISFTDATYPGHLVPYNFSCKDGDSLDFSIDKQGVKKVLLEFDFGGINKYQQLHIGSYYILKPSKEDTSCDIEFLDSTKAFVTSQTCLWSFTFSLGKFLHGCITSGSAVEHDVAPLRLSGQSEKLFHSCADMVQENLNAHLHLSYKTIEQPNKAKLLENCFSKVYKILDQELSVSSFIQSMASMSFQPSGSVKH</sequence>
<organism evidence="9 10">
    <name type="scientific">Colocasia esculenta</name>
    <name type="common">Wild taro</name>
    <name type="synonym">Arum esculentum</name>
    <dbReference type="NCBI Taxonomy" id="4460"/>
    <lineage>
        <taxon>Eukaryota</taxon>
        <taxon>Viridiplantae</taxon>
        <taxon>Streptophyta</taxon>
        <taxon>Embryophyta</taxon>
        <taxon>Tracheophyta</taxon>
        <taxon>Spermatophyta</taxon>
        <taxon>Magnoliopsida</taxon>
        <taxon>Liliopsida</taxon>
        <taxon>Araceae</taxon>
        <taxon>Aroideae</taxon>
        <taxon>Colocasieae</taxon>
        <taxon>Colocasia</taxon>
    </lineage>
</organism>
<dbReference type="GO" id="GO:0010833">
    <property type="term" value="P:telomere maintenance via telomere lengthening"/>
    <property type="evidence" value="ECO:0007669"/>
    <property type="project" value="TreeGrafter"/>
</dbReference>
<evidence type="ECO:0000256" key="7">
    <source>
        <dbReference type="ARBA" id="ARBA00023125"/>
    </source>
</evidence>
<dbReference type="PANTHER" id="PTHR14865:SF2">
    <property type="entry name" value="CST COMPLEX SUBUNIT CTC1"/>
    <property type="match status" value="1"/>
</dbReference>
<evidence type="ECO:0000256" key="6">
    <source>
        <dbReference type="ARBA" id="ARBA00022895"/>
    </source>
</evidence>
<comment type="caution">
    <text evidence="9">The sequence shown here is derived from an EMBL/GenBank/DDBJ whole genome shotgun (WGS) entry which is preliminary data.</text>
</comment>
<dbReference type="EMBL" id="NMUH01000225">
    <property type="protein sequence ID" value="MQL74851.1"/>
    <property type="molecule type" value="Genomic_DNA"/>
</dbReference>
<name>A0A843TUH8_COLES</name>
<evidence type="ECO:0000313" key="9">
    <source>
        <dbReference type="EMBL" id="MQL74851.1"/>
    </source>
</evidence>
<keyword evidence="7" id="KW-0238">DNA-binding</keyword>
<keyword evidence="10" id="KW-1185">Reference proteome</keyword>
<keyword evidence="8" id="KW-0539">Nucleus</keyword>
<dbReference type="GO" id="GO:0003697">
    <property type="term" value="F:single-stranded DNA binding"/>
    <property type="evidence" value="ECO:0007669"/>
    <property type="project" value="TreeGrafter"/>
</dbReference>